<organism evidence="1 2">
    <name type="scientific">Pochonia chlamydosporia 170</name>
    <dbReference type="NCBI Taxonomy" id="1380566"/>
    <lineage>
        <taxon>Eukaryota</taxon>
        <taxon>Fungi</taxon>
        <taxon>Dikarya</taxon>
        <taxon>Ascomycota</taxon>
        <taxon>Pezizomycotina</taxon>
        <taxon>Sordariomycetes</taxon>
        <taxon>Hypocreomycetidae</taxon>
        <taxon>Hypocreales</taxon>
        <taxon>Clavicipitaceae</taxon>
        <taxon>Pochonia</taxon>
    </lineage>
</organism>
<protein>
    <recommendedName>
        <fullName evidence="3">Tubby C-terminal-like domain-containing protein</fullName>
    </recommendedName>
</protein>
<keyword evidence="2" id="KW-1185">Reference proteome</keyword>
<sequence length="212" mass="23882">MSRIFNVKGSIFKYHLDIIPTQETTSHAAHVRRRAVTGNTPLLTMHDGPDENAAVIAVSHLPHFSKNFKIGLGDSKGPPDAMRWEDMLFSNSGVKHRWTFDVAPKNDDVSEVSEIAKPVTKRLCWTRTKHVTVDGMHKPTFSAQNYKLVEEHDDEDEPGEVAEEKDGKNIVAIFTSTSARGEIGKIQLNVDYGRDFDVMVWMTCLTIFWAGR</sequence>
<dbReference type="EMBL" id="LSBJ02000003">
    <property type="protein sequence ID" value="OAQ67736.1"/>
    <property type="molecule type" value="Genomic_DNA"/>
</dbReference>
<dbReference type="GeneID" id="28847489"/>
<comment type="caution">
    <text evidence="1">The sequence shown here is derived from an EMBL/GenBank/DDBJ whole genome shotgun (WGS) entry which is preliminary data.</text>
</comment>
<dbReference type="RefSeq" id="XP_018144586.1">
    <property type="nucleotide sequence ID" value="XM_018283495.1"/>
</dbReference>
<dbReference type="OrthoDB" id="3431997at2759"/>
<proteinExistence type="predicted"/>
<gene>
    <name evidence="1" type="ORF">VFPPC_04086</name>
</gene>
<accession>A0A179FQ35</accession>
<reference evidence="1 2" key="1">
    <citation type="journal article" date="2016" name="PLoS Pathog.">
        <title>Biosynthesis of antibiotic leucinostatins in bio-control fungus Purpureocillium lilacinum and their inhibition on phytophthora revealed by genome mining.</title>
        <authorList>
            <person name="Wang G."/>
            <person name="Liu Z."/>
            <person name="Lin R."/>
            <person name="Li E."/>
            <person name="Mao Z."/>
            <person name="Ling J."/>
            <person name="Yang Y."/>
            <person name="Yin W.B."/>
            <person name="Xie B."/>
        </authorList>
    </citation>
    <scope>NUCLEOTIDE SEQUENCE [LARGE SCALE GENOMIC DNA]</scope>
    <source>
        <strain evidence="1">170</strain>
    </source>
</reference>
<evidence type="ECO:0000313" key="2">
    <source>
        <dbReference type="Proteomes" id="UP000078397"/>
    </source>
</evidence>
<dbReference type="KEGG" id="pchm:VFPPC_04086"/>
<evidence type="ECO:0008006" key="3">
    <source>
        <dbReference type="Google" id="ProtNLM"/>
    </source>
</evidence>
<dbReference type="Proteomes" id="UP000078397">
    <property type="component" value="Unassembled WGS sequence"/>
</dbReference>
<dbReference type="STRING" id="1380566.A0A179FQ35"/>
<dbReference type="AlphaFoldDB" id="A0A179FQ35"/>
<name>A0A179FQ35_METCM</name>
<evidence type="ECO:0000313" key="1">
    <source>
        <dbReference type="EMBL" id="OAQ67736.1"/>
    </source>
</evidence>